<protein>
    <submittedName>
        <fullName evidence="5">Replicative DNA helicase</fullName>
    </submittedName>
</protein>
<dbReference type="GO" id="GO:0004386">
    <property type="term" value="F:helicase activity"/>
    <property type="evidence" value="ECO:0007669"/>
    <property type="project" value="UniProtKB-KW"/>
</dbReference>
<dbReference type="PANTHER" id="PTHR30153:SF2">
    <property type="entry name" value="REPLICATIVE DNA HELICASE"/>
    <property type="match status" value="1"/>
</dbReference>
<sequence>MPPPRDPGQGDHLALDTVPAPRAVFHAEQALLGALLLEPHRRDTLTNITAGSFSTAEHSALFAAITTLPAPSPDTHATNTTWINQVLATARDQARALTASYLHALIQVCPQPQHAPAYARMAEAEHARRRLRAAAEHLLHSVHDTSLPHPIHTVLAEADTLTAAVDHISTRFPPRAHLLPRTPLPPPGPAPDDGEAAQEEQALLATATARPEDIASARWLLPGDFTHPLHAGLWQCLVTLHRRNEPVDPVTVLWEAQQHGLLDDGSEPGKILRLLAQPTPSSEHWGERILRRFLLATAANTARRIGAYADDPANTPFQLVVGTRRALADLAAIQTRWQHATGAVPPQRPRPASAPRASPPTTTAAHATHTPR</sequence>
<proteinExistence type="predicted"/>
<dbReference type="InterPro" id="IPR016136">
    <property type="entry name" value="DNA_helicase_N/primase_C"/>
</dbReference>
<evidence type="ECO:0000256" key="2">
    <source>
        <dbReference type="ARBA" id="ARBA00023125"/>
    </source>
</evidence>
<keyword evidence="5" id="KW-0547">Nucleotide-binding</keyword>
<gene>
    <name evidence="5" type="ORF">OG288_37025</name>
</gene>
<dbReference type="EMBL" id="CP108133">
    <property type="protein sequence ID" value="WTP53436.1"/>
    <property type="molecule type" value="Genomic_DNA"/>
</dbReference>
<keyword evidence="2" id="KW-0238">DNA-binding</keyword>
<feature type="compositionally biased region" description="Low complexity" evidence="3">
    <location>
        <begin position="350"/>
        <end position="372"/>
    </location>
</feature>
<dbReference type="InterPro" id="IPR036185">
    <property type="entry name" value="DNA_heli_DnaB-like_N_sf"/>
</dbReference>
<dbReference type="RefSeq" id="WP_328939221.1">
    <property type="nucleotide sequence ID" value="NZ_CP108133.1"/>
</dbReference>
<keyword evidence="1" id="KW-0235">DNA replication</keyword>
<reference evidence="5" key="1">
    <citation type="submission" date="2022-10" db="EMBL/GenBank/DDBJ databases">
        <title>The complete genomes of actinobacterial strains from the NBC collection.</title>
        <authorList>
            <person name="Joergensen T.S."/>
            <person name="Alvarez Arevalo M."/>
            <person name="Sterndorff E.B."/>
            <person name="Faurdal D."/>
            <person name="Vuksanovic O."/>
            <person name="Mourched A.-S."/>
            <person name="Charusanti P."/>
            <person name="Shaw S."/>
            <person name="Blin K."/>
            <person name="Weber T."/>
        </authorList>
    </citation>
    <scope>NUCLEOTIDE SEQUENCE</scope>
    <source>
        <strain evidence="5">NBC_00189</strain>
    </source>
</reference>
<evidence type="ECO:0000256" key="3">
    <source>
        <dbReference type="SAM" id="MobiDB-lite"/>
    </source>
</evidence>
<dbReference type="Proteomes" id="UP001432166">
    <property type="component" value="Chromosome"/>
</dbReference>
<feature type="region of interest" description="Disordered" evidence="3">
    <location>
        <begin position="339"/>
        <end position="372"/>
    </location>
</feature>
<organism evidence="5 6">
    <name type="scientific">Streptomyces tauricus</name>
    <dbReference type="NCBI Taxonomy" id="68274"/>
    <lineage>
        <taxon>Bacteria</taxon>
        <taxon>Bacillati</taxon>
        <taxon>Actinomycetota</taxon>
        <taxon>Actinomycetes</taxon>
        <taxon>Kitasatosporales</taxon>
        <taxon>Streptomycetaceae</taxon>
        <taxon>Streptomyces</taxon>
        <taxon>Streptomyces aurantiacus group</taxon>
    </lineage>
</organism>
<keyword evidence="5" id="KW-0067">ATP-binding</keyword>
<feature type="domain" description="DNA helicase DnaB-like N-terminal" evidence="4">
    <location>
        <begin position="25"/>
        <end position="121"/>
    </location>
</feature>
<accession>A0ABZ1JP63</accession>
<keyword evidence="5" id="KW-0347">Helicase</keyword>
<evidence type="ECO:0000259" key="4">
    <source>
        <dbReference type="Pfam" id="PF00772"/>
    </source>
</evidence>
<evidence type="ECO:0000313" key="6">
    <source>
        <dbReference type="Proteomes" id="UP001432166"/>
    </source>
</evidence>
<keyword evidence="5" id="KW-0378">Hydrolase</keyword>
<feature type="domain" description="DNA helicase DnaB-like N-terminal" evidence="4">
    <location>
        <begin position="198"/>
        <end position="284"/>
    </location>
</feature>
<keyword evidence="6" id="KW-1185">Reference proteome</keyword>
<feature type="region of interest" description="Disordered" evidence="3">
    <location>
        <begin position="174"/>
        <end position="197"/>
    </location>
</feature>
<dbReference type="InterPro" id="IPR007693">
    <property type="entry name" value="DNA_helicase_DnaB-like_N"/>
</dbReference>
<name>A0ABZ1JP63_9ACTN</name>
<dbReference type="Gene3D" id="1.10.860.10">
    <property type="entry name" value="DNAb Helicase, Chain A"/>
    <property type="match status" value="2"/>
</dbReference>
<dbReference type="Pfam" id="PF00772">
    <property type="entry name" value="DnaB"/>
    <property type="match status" value="2"/>
</dbReference>
<dbReference type="PANTHER" id="PTHR30153">
    <property type="entry name" value="REPLICATIVE DNA HELICASE DNAB"/>
    <property type="match status" value="1"/>
</dbReference>
<dbReference type="SUPFAM" id="SSF48024">
    <property type="entry name" value="N-terminal domain of DnaB helicase"/>
    <property type="match status" value="2"/>
</dbReference>
<evidence type="ECO:0000256" key="1">
    <source>
        <dbReference type="ARBA" id="ARBA00022705"/>
    </source>
</evidence>
<evidence type="ECO:0000313" key="5">
    <source>
        <dbReference type="EMBL" id="WTP53436.1"/>
    </source>
</evidence>